<keyword evidence="1" id="KW-0812">Transmembrane</keyword>
<dbReference type="PANTHER" id="PTHR21040:SF13">
    <property type="entry name" value="BETA-N-ACETYLHEXOSAMINIDASE"/>
    <property type="match status" value="1"/>
</dbReference>
<reference evidence="2 3" key="1">
    <citation type="journal article" date="2021" name="BMC Biol.">
        <title>Horizontally acquired antibacterial genes associated with adaptive radiation of ladybird beetles.</title>
        <authorList>
            <person name="Li H.S."/>
            <person name="Tang X.F."/>
            <person name="Huang Y.H."/>
            <person name="Xu Z.Y."/>
            <person name="Chen M.L."/>
            <person name="Du X.Y."/>
            <person name="Qiu B.Y."/>
            <person name="Chen P.T."/>
            <person name="Zhang W."/>
            <person name="Slipinski A."/>
            <person name="Escalona H.E."/>
            <person name="Waterhouse R.M."/>
            <person name="Zwick A."/>
            <person name="Pang H."/>
        </authorList>
    </citation>
    <scope>NUCLEOTIDE SEQUENCE [LARGE SCALE GENOMIC DNA]</scope>
    <source>
        <strain evidence="2">SYSU2018</strain>
    </source>
</reference>
<dbReference type="AlphaFoldDB" id="A0ABD2MSP5"/>
<keyword evidence="3" id="KW-1185">Reference proteome</keyword>
<dbReference type="PANTHER" id="PTHR21040">
    <property type="entry name" value="BCDNA.GH04120"/>
    <property type="match status" value="1"/>
</dbReference>
<dbReference type="InterPro" id="IPR017853">
    <property type="entry name" value="GH"/>
</dbReference>
<dbReference type="EMBL" id="JABFTP020000021">
    <property type="protein sequence ID" value="KAL3269440.1"/>
    <property type="molecule type" value="Genomic_DNA"/>
</dbReference>
<evidence type="ECO:0000256" key="1">
    <source>
        <dbReference type="SAM" id="Phobius"/>
    </source>
</evidence>
<evidence type="ECO:0000313" key="3">
    <source>
        <dbReference type="Proteomes" id="UP001516400"/>
    </source>
</evidence>
<dbReference type="Gene3D" id="3.20.20.80">
    <property type="entry name" value="Glycosidases"/>
    <property type="match status" value="1"/>
</dbReference>
<keyword evidence="1" id="KW-0472">Membrane</keyword>
<dbReference type="InterPro" id="IPR038901">
    <property type="entry name" value="HEXDC-like"/>
</dbReference>
<evidence type="ECO:0000313" key="2">
    <source>
        <dbReference type="EMBL" id="KAL3269440.1"/>
    </source>
</evidence>
<evidence type="ECO:0008006" key="4">
    <source>
        <dbReference type="Google" id="ProtNLM"/>
    </source>
</evidence>
<proteinExistence type="predicted"/>
<dbReference type="Proteomes" id="UP001516400">
    <property type="component" value="Unassembled WGS sequence"/>
</dbReference>
<feature type="transmembrane region" description="Helical" evidence="1">
    <location>
        <begin position="20"/>
        <end position="41"/>
    </location>
</feature>
<sequence>MKKQRTYVAYRKVYSWLVKYVVLLFICALFGLCSMYIYFFYSQSSINWIPEERTQVLDKVKIPIFMEKKYVHLDLKGAPPKVSYYQFFFSLLSNIGATGVVIEYEDMFPYEGILKNISALNAYTRENVKFIGNLAKANGLEIIPLIQTFGHLEFVLKLEEFQGLREVPEFPQILCPPKTIP</sequence>
<dbReference type="SUPFAM" id="SSF51445">
    <property type="entry name" value="(Trans)glycosidases"/>
    <property type="match status" value="1"/>
</dbReference>
<name>A0ABD2MSP5_9CUCU</name>
<organism evidence="2 3">
    <name type="scientific">Cryptolaemus montrouzieri</name>
    <dbReference type="NCBI Taxonomy" id="559131"/>
    <lineage>
        <taxon>Eukaryota</taxon>
        <taxon>Metazoa</taxon>
        <taxon>Ecdysozoa</taxon>
        <taxon>Arthropoda</taxon>
        <taxon>Hexapoda</taxon>
        <taxon>Insecta</taxon>
        <taxon>Pterygota</taxon>
        <taxon>Neoptera</taxon>
        <taxon>Endopterygota</taxon>
        <taxon>Coleoptera</taxon>
        <taxon>Polyphaga</taxon>
        <taxon>Cucujiformia</taxon>
        <taxon>Coccinelloidea</taxon>
        <taxon>Coccinellidae</taxon>
        <taxon>Scymninae</taxon>
        <taxon>Scymnini</taxon>
        <taxon>Cryptolaemus</taxon>
    </lineage>
</organism>
<protein>
    <recommendedName>
        <fullName evidence="4">Beta-N-acetylhexosaminidase</fullName>
    </recommendedName>
</protein>
<accession>A0ABD2MSP5</accession>
<comment type="caution">
    <text evidence="2">The sequence shown here is derived from an EMBL/GenBank/DDBJ whole genome shotgun (WGS) entry which is preliminary data.</text>
</comment>
<gene>
    <name evidence="2" type="ORF">HHI36_008510</name>
</gene>
<keyword evidence="1" id="KW-1133">Transmembrane helix</keyword>